<evidence type="ECO:0000256" key="3">
    <source>
        <dbReference type="SAM" id="MobiDB-lite"/>
    </source>
</evidence>
<dbReference type="GO" id="GO:0000472">
    <property type="term" value="P:endonucleolytic cleavage to generate mature 5'-end of SSU-rRNA from (SSU-rRNA, 5.8S rRNA, LSU-rRNA)"/>
    <property type="evidence" value="ECO:0007669"/>
    <property type="project" value="EnsemblFungi"/>
</dbReference>
<protein>
    <recommendedName>
        <fullName evidence="4">Fcf2 pre-rRNA processing C-terminal domain-containing protein</fullName>
    </recommendedName>
</protein>
<evidence type="ECO:0000259" key="4">
    <source>
        <dbReference type="Pfam" id="PF08698"/>
    </source>
</evidence>
<dbReference type="KEGG" id="vpo:Kpol_1011p15"/>
<dbReference type="PANTHER" id="PTHR21686:SF12">
    <property type="entry name" value="DEOXYNUCLEOTIDYLTRANSFERASE TERMINAL-INTERACTING PROTEIN 2"/>
    <property type="match status" value="1"/>
</dbReference>
<dbReference type="GO" id="GO:0000447">
    <property type="term" value="P:endonucleolytic cleavage in ITS1 to separate SSU-rRNA from 5.8S rRNA and LSU-rRNA from tricistronic rRNA transcript (SSU-rRNA, 5.8S rRNA, LSU-rRNA)"/>
    <property type="evidence" value="ECO:0007669"/>
    <property type="project" value="EnsemblFungi"/>
</dbReference>
<proteinExistence type="predicted"/>
<name>A7TQX0_VANPO</name>
<dbReference type="InParanoid" id="A7TQX0"/>
<reference evidence="5 6" key="1">
    <citation type="journal article" date="2007" name="Proc. Natl. Acad. Sci. U.S.A.">
        <title>Independent sorting-out of thousands of duplicated gene pairs in two yeast species descended from a whole-genome duplication.</title>
        <authorList>
            <person name="Scannell D.R."/>
            <person name="Frank A.C."/>
            <person name="Conant G.C."/>
            <person name="Byrne K.P."/>
            <person name="Woolfit M."/>
            <person name="Wolfe K.H."/>
        </authorList>
    </citation>
    <scope>NUCLEOTIDE SEQUENCE [LARGE SCALE GENOMIC DNA]</scope>
    <source>
        <strain evidence="6">ATCC 22028 / DSM 70294 / BCRC 21397 / CBS 2163 / NBRC 10782 / NRRL Y-8283 / UCD 57-17</strain>
    </source>
</reference>
<dbReference type="PANTHER" id="PTHR21686">
    <property type="entry name" value="DEOXYNUCLEOTIDYLTRANSFERASE TERMINAL-INTERACTING PROTEIN 2"/>
    <property type="match status" value="1"/>
</dbReference>
<keyword evidence="6" id="KW-1185">Reference proteome</keyword>
<dbReference type="GO" id="GO:0003723">
    <property type="term" value="F:RNA binding"/>
    <property type="evidence" value="ECO:0007669"/>
    <property type="project" value="TreeGrafter"/>
</dbReference>
<dbReference type="STRING" id="436907.A7TQX0"/>
<evidence type="ECO:0000313" key="6">
    <source>
        <dbReference type="Proteomes" id="UP000000267"/>
    </source>
</evidence>
<gene>
    <name evidence="5" type="ORF">Kpol_1011p15</name>
</gene>
<dbReference type="Proteomes" id="UP000000267">
    <property type="component" value="Unassembled WGS sequence"/>
</dbReference>
<dbReference type="GeneID" id="5543424"/>
<accession>A7TQX0</accession>
<feature type="region of interest" description="Disordered" evidence="3">
    <location>
        <begin position="197"/>
        <end position="221"/>
    </location>
</feature>
<dbReference type="AlphaFoldDB" id="A7TQX0"/>
<dbReference type="FunCoup" id="A7TQX0">
    <property type="interactions" value="401"/>
</dbReference>
<dbReference type="eggNOG" id="KOG3100">
    <property type="taxonomic scope" value="Eukaryota"/>
</dbReference>
<dbReference type="Pfam" id="PF08698">
    <property type="entry name" value="Fcf2"/>
    <property type="match status" value="1"/>
</dbReference>
<dbReference type="OrthoDB" id="427886at2759"/>
<dbReference type="GO" id="GO:0005730">
    <property type="term" value="C:nucleolus"/>
    <property type="evidence" value="ECO:0007669"/>
    <property type="project" value="UniProtKB-SubCell"/>
</dbReference>
<dbReference type="PhylomeDB" id="A7TQX0"/>
<sequence>MDASLDKLFGDLRNATNVSKGDSIGKTTAHGVDLISGNGDVLQLENSEDNDKKFAEIERSLKNLPKLQNEFDRLIHGDGNNSENKSKGLEAMKIDSVSKPSQVSSKEWFTIPKMGDRKRQEVQRDLLLLKHRAALDPKRHYKKDRWKVPDRFSVGTIIEGNTEFYSSRLTKKQRKSTMLETLMADDDTNKYFKRKYNEIQTQKTSGKKGHYKKTKQLRHRK</sequence>
<evidence type="ECO:0000256" key="2">
    <source>
        <dbReference type="ARBA" id="ARBA00023242"/>
    </source>
</evidence>
<feature type="compositionally biased region" description="Basic residues" evidence="3">
    <location>
        <begin position="205"/>
        <end position="221"/>
    </location>
</feature>
<dbReference type="HOGENOM" id="CLU_075129_2_0_1"/>
<dbReference type="EMBL" id="DS480465">
    <property type="protein sequence ID" value="EDO15343.1"/>
    <property type="molecule type" value="Genomic_DNA"/>
</dbReference>
<evidence type="ECO:0000256" key="1">
    <source>
        <dbReference type="ARBA" id="ARBA00004604"/>
    </source>
</evidence>
<dbReference type="InterPro" id="IPR014810">
    <property type="entry name" value="Fcf2_C"/>
</dbReference>
<comment type="subcellular location">
    <subcellularLocation>
        <location evidence="1">Nucleus</location>
        <location evidence="1">Nucleolus</location>
    </subcellularLocation>
</comment>
<feature type="domain" description="Fcf2 pre-rRNA processing C-terminal" evidence="4">
    <location>
        <begin position="104"/>
        <end position="195"/>
    </location>
</feature>
<dbReference type="GO" id="GO:0000480">
    <property type="term" value="P:endonucleolytic cleavage in 5'-ETS of tricistronic rRNA transcript (SSU-rRNA, 5.8S rRNA, LSU-rRNA)"/>
    <property type="evidence" value="ECO:0007669"/>
    <property type="project" value="EnsemblFungi"/>
</dbReference>
<organism evidence="6">
    <name type="scientific">Vanderwaltozyma polyspora (strain ATCC 22028 / DSM 70294 / BCRC 21397 / CBS 2163 / NBRC 10782 / NRRL Y-8283 / UCD 57-17)</name>
    <name type="common">Kluyveromyces polysporus</name>
    <dbReference type="NCBI Taxonomy" id="436907"/>
    <lineage>
        <taxon>Eukaryota</taxon>
        <taxon>Fungi</taxon>
        <taxon>Dikarya</taxon>
        <taxon>Ascomycota</taxon>
        <taxon>Saccharomycotina</taxon>
        <taxon>Saccharomycetes</taxon>
        <taxon>Saccharomycetales</taxon>
        <taxon>Saccharomycetaceae</taxon>
        <taxon>Vanderwaltozyma</taxon>
    </lineage>
</organism>
<dbReference type="InterPro" id="IPR039883">
    <property type="entry name" value="Fcf2/DNTTIP2"/>
</dbReference>
<dbReference type="OMA" id="DDTNKYF"/>
<keyword evidence="2" id="KW-0539">Nucleus</keyword>
<dbReference type="RefSeq" id="XP_001643201.1">
    <property type="nucleotide sequence ID" value="XM_001643151.1"/>
</dbReference>
<evidence type="ECO:0000313" key="5">
    <source>
        <dbReference type="EMBL" id="EDO15343.1"/>
    </source>
</evidence>